<evidence type="ECO:0000313" key="3">
    <source>
        <dbReference type="Proteomes" id="UP000018168"/>
    </source>
</evidence>
<dbReference type="Pfam" id="PF05389">
    <property type="entry name" value="MecA"/>
    <property type="match status" value="1"/>
</dbReference>
<dbReference type="EMBL" id="CBEP010000060">
    <property type="protein sequence ID" value="CDC04540.1"/>
    <property type="molecule type" value="Genomic_DNA"/>
</dbReference>
<organism evidence="2 3">
    <name type="scientific">[Clostridium] leptum CAG:27</name>
    <dbReference type="NCBI Taxonomy" id="1263068"/>
    <lineage>
        <taxon>Bacteria</taxon>
        <taxon>Bacillati</taxon>
        <taxon>Bacillota</taxon>
        <taxon>Clostridia</taxon>
        <taxon>Eubacteriales</taxon>
        <taxon>Oscillospiraceae</taxon>
        <taxon>Oscillospiraceae incertae sedis</taxon>
    </lineage>
</organism>
<dbReference type="Proteomes" id="UP000018168">
    <property type="component" value="Unassembled WGS sequence"/>
</dbReference>
<comment type="caution">
    <text evidence="2">The sequence shown here is derived from an EMBL/GenBank/DDBJ whole genome shotgun (WGS) entry which is preliminary data.</text>
</comment>
<dbReference type="Gene3D" id="3.30.70.1950">
    <property type="match status" value="1"/>
</dbReference>
<proteinExistence type="inferred from homology"/>
<dbReference type="InterPro" id="IPR008681">
    <property type="entry name" value="Neg-reg_MecA"/>
</dbReference>
<sequence length="199" mass="22681">MILELVDESRLLIILSPEDMEDYQLTFDSLDWQNGHSRSVIKEFLRMACRQKGFCPGDSRLLIEAVPDEEGCVLLVTMLPEEKAKRKVYRIKENQPSLTPFLFRFDQAENLLAAVDRVYRQFYHPQKAACSSRLYLLNRAYYLIMYGGKRLPCPVEILLTEYGSYVGKGQQAAAQVLEHGKLLAGEDAVTTVGLQLARC</sequence>
<evidence type="ECO:0008006" key="4">
    <source>
        <dbReference type="Google" id="ProtNLM"/>
    </source>
</evidence>
<evidence type="ECO:0000313" key="2">
    <source>
        <dbReference type="EMBL" id="CDC04540.1"/>
    </source>
</evidence>
<dbReference type="InterPro" id="IPR038471">
    <property type="entry name" value="MecA_C_sf"/>
</dbReference>
<protein>
    <recommendedName>
        <fullName evidence="4">Negative regulator of genetic competence (MecA)</fullName>
    </recommendedName>
</protein>
<gene>
    <name evidence="2" type="ORF">BN578_00078</name>
</gene>
<comment type="similarity">
    <text evidence="1">Belongs to the MecA family.</text>
</comment>
<accession>R6N0M2</accession>
<reference evidence="2" key="1">
    <citation type="submission" date="2012-11" db="EMBL/GenBank/DDBJ databases">
        <title>Dependencies among metagenomic species, viruses, plasmids and units of genetic variation.</title>
        <authorList>
            <person name="Nielsen H.B."/>
            <person name="Almeida M."/>
            <person name="Juncker A.S."/>
            <person name="Rasmussen S."/>
            <person name="Li J."/>
            <person name="Sunagawa S."/>
            <person name="Plichta D."/>
            <person name="Gautier L."/>
            <person name="Le Chatelier E."/>
            <person name="Peletier E."/>
            <person name="Bonde I."/>
            <person name="Nielsen T."/>
            <person name="Manichanh C."/>
            <person name="Arumugam M."/>
            <person name="Batto J."/>
            <person name="Santos M.B.Q.D."/>
            <person name="Blom N."/>
            <person name="Borruel N."/>
            <person name="Burgdorf K.S."/>
            <person name="Boumezbeur F."/>
            <person name="Casellas F."/>
            <person name="Dore J."/>
            <person name="Guarner F."/>
            <person name="Hansen T."/>
            <person name="Hildebrand F."/>
            <person name="Kaas R.S."/>
            <person name="Kennedy S."/>
            <person name="Kristiansen K."/>
            <person name="Kultima J.R."/>
            <person name="Leonard P."/>
            <person name="Levenez F."/>
            <person name="Lund O."/>
            <person name="Moumen B."/>
            <person name="Le Paslier D."/>
            <person name="Pons N."/>
            <person name="Pedersen O."/>
            <person name="Prifti E."/>
            <person name="Qin J."/>
            <person name="Raes J."/>
            <person name="Tap J."/>
            <person name="Tims S."/>
            <person name="Ussery D.W."/>
            <person name="Yamada T."/>
            <person name="MetaHit consortium"/>
            <person name="Renault P."/>
            <person name="Sicheritz-Ponten T."/>
            <person name="Bork P."/>
            <person name="Wang J."/>
            <person name="Brunak S."/>
            <person name="Ehrlich S.D."/>
        </authorList>
    </citation>
    <scope>NUCLEOTIDE SEQUENCE [LARGE SCALE GENOMIC DNA]</scope>
</reference>
<evidence type="ECO:0000256" key="1">
    <source>
        <dbReference type="ARBA" id="ARBA00005397"/>
    </source>
</evidence>
<name>R6N0M2_9FIRM</name>
<dbReference type="AlphaFoldDB" id="R6N0M2"/>